<accession>A0A226XAA3</accession>
<dbReference type="EMBL" id="MTHB01000018">
    <property type="protein sequence ID" value="OXC80381.1"/>
    <property type="molecule type" value="Genomic_DNA"/>
</dbReference>
<comment type="caution">
    <text evidence="1">The sequence shown here is derived from an EMBL/GenBank/DDBJ whole genome shotgun (WGS) entry which is preliminary data.</text>
</comment>
<name>A0A226XAA3_CABSO</name>
<sequence>MPTHHIVSDIQLGKTFRRISKKFTALDTAMREQAQSYGGISLLRKAGTSPTR</sequence>
<dbReference type="AlphaFoldDB" id="A0A226XAA3"/>
<dbReference type="Proteomes" id="UP000214720">
    <property type="component" value="Unassembled WGS sequence"/>
</dbReference>
<reference evidence="2" key="1">
    <citation type="submission" date="2017-01" db="EMBL/GenBank/DDBJ databases">
        <title>Genome Analysis of Deinococcus marmoris KOPRI26562.</title>
        <authorList>
            <person name="Kim J.H."/>
            <person name="Oh H.-M."/>
        </authorList>
    </citation>
    <scope>NUCLEOTIDE SEQUENCE [LARGE SCALE GENOMIC DNA]</scope>
    <source>
        <strain evidence="2">PAMC 26633</strain>
    </source>
</reference>
<gene>
    <name evidence="1" type="ORF">BSU04_01925</name>
</gene>
<proteinExistence type="predicted"/>
<evidence type="ECO:0000313" key="2">
    <source>
        <dbReference type="Proteomes" id="UP000214720"/>
    </source>
</evidence>
<evidence type="ECO:0000313" key="1">
    <source>
        <dbReference type="EMBL" id="OXC80381.1"/>
    </source>
</evidence>
<protein>
    <submittedName>
        <fullName evidence="1">Uncharacterized protein</fullName>
    </submittedName>
</protein>
<organism evidence="1 2">
    <name type="scientific">Caballeronia sordidicola</name>
    <name type="common">Burkholderia sordidicola</name>
    <dbReference type="NCBI Taxonomy" id="196367"/>
    <lineage>
        <taxon>Bacteria</taxon>
        <taxon>Pseudomonadati</taxon>
        <taxon>Pseudomonadota</taxon>
        <taxon>Betaproteobacteria</taxon>
        <taxon>Burkholderiales</taxon>
        <taxon>Burkholderiaceae</taxon>
        <taxon>Caballeronia</taxon>
    </lineage>
</organism>